<sequence length="498" mass="57312">MADNPSASSSLKDYLKKYMSNDDREMKNKKKKKKRAKPGFSGVIVVDEDPIWQKPVNLGDDDEEDAPDEEKPQFDEDVDVKRIKRLELLRSKRPLGAISDDGSGWVSISTATTTSNVRSEEKDSEIRNRNDSPSPKGRAVGARDGQTARYDTPSEASDSDGAARDLSPPRRKQRDSDISPPRRKQRDSDISPPRRKQRDSDISPPRRKQRDSDISPPRRRQRDSDISPPRRPRRDSEFQNEKHSADLSPPRKVKNESHYPDRTSDLSPPRKKQLPTQRRQGLVSAEDIKDEISRRRKEDFLKFKQMDPSVSGRNAAAVYRDKATGQRMTREAFLDSQKKQLKKDSPPKEVKLEWGKGLAQKREAEARLQDMESEKNKPFARTRDDPDLDKMLKERVRWGDPMAHLVRKKHSEEDDAMLPDLGDDEGMKRSGFIIPQQVPNHSWIKRGIEAAANRYGIKPGRHWDGVDRSNGYEKELFKRTNDRRATEQEAYLWSVADM</sequence>
<feature type="compositionally biased region" description="Basic and acidic residues" evidence="2">
    <location>
        <begin position="118"/>
        <end position="130"/>
    </location>
</feature>
<organism evidence="3 4">
    <name type="scientific">Genlisea aurea</name>
    <dbReference type="NCBI Taxonomy" id="192259"/>
    <lineage>
        <taxon>Eukaryota</taxon>
        <taxon>Viridiplantae</taxon>
        <taxon>Streptophyta</taxon>
        <taxon>Embryophyta</taxon>
        <taxon>Tracheophyta</taxon>
        <taxon>Spermatophyta</taxon>
        <taxon>Magnoliopsida</taxon>
        <taxon>eudicotyledons</taxon>
        <taxon>Gunneridae</taxon>
        <taxon>Pentapetalae</taxon>
        <taxon>asterids</taxon>
        <taxon>lamiids</taxon>
        <taxon>Lamiales</taxon>
        <taxon>Lentibulariaceae</taxon>
        <taxon>Genlisea</taxon>
    </lineage>
</organism>
<evidence type="ECO:0000313" key="3">
    <source>
        <dbReference type="EMBL" id="EPS73826.1"/>
    </source>
</evidence>
<feature type="compositionally biased region" description="Polar residues" evidence="2">
    <location>
        <begin position="1"/>
        <end position="11"/>
    </location>
</feature>
<feature type="compositionally biased region" description="Basic and acidic residues" evidence="2">
    <location>
        <begin position="69"/>
        <end position="90"/>
    </location>
</feature>
<name>S8D8S3_9LAMI</name>
<dbReference type="GO" id="GO:0000398">
    <property type="term" value="P:mRNA splicing, via spliceosome"/>
    <property type="evidence" value="ECO:0007669"/>
    <property type="project" value="TreeGrafter"/>
</dbReference>
<comment type="caution">
    <text evidence="3">The sequence shown here is derived from an EMBL/GenBank/DDBJ whole genome shotgun (WGS) entry which is preliminary data.</text>
</comment>
<dbReference type="OrthoDB" id="6022at2759"/>
<comment type="similarity">
    <text evidence="1">Belongs to the CWC26 family.</text>
</comment>
<dbReference type="Pfam" id="PF09736">
    <property type="entry name" value="Bud13"/>
    <property type="match status" value="1"/>
</dbReference>
<feature type="compositionally biased region" description="Basic and acidic residues" evidence="2">
    <location>
        <begin position="319"/>
        <end position="388"/>
    </location>
</feature>
<protein>
    <recommendedName>
        <fullName evidence="5">BUD13 homolog</fullName>
    </recommendedName>
</protein>
<evidence type="ECO:0008006" key="5">
    <source>
        <dbReference type="Google" id="ProtNLM"/>
    </source>
</evidence>
<dbReference type="GO" id="GO:0070274">
    <property type="term" value="C:RES complex"/>
    <property type="evidence" value="ECO:0007669"/>
    <property type="project" value="TreeGrafter"/>
</dbReference>
<dbReference type="InterPro" id="IPR051112">
    <property type="entry name" value="CWC26_splicing_factor"/>
</dbReference>
<feature type="compositionally biased region" description="Basic and acidic residues" evidence="2">
    <location>
        <begin position="286"/>
        <end position="305"/>
    </location>
</feature>
<reference evidence="3 4" key="1">
    <citation type="journal article" date="2013" name="BMC Genomics">
        <title>The miniature genome of a carnivorous plant Genlisea aurea contains a low number of genes and short non-coding sequences.</title>
        <authorList>
            <person name="Leushkin E.V."/>
            <person name="Sutormin R.A."/>
            <person name="Nabieva E.R."/>
            <person name="Penin A.A."/>
            <person name="Kondrashov A.S."/>
            <person name="Logacheva M.D."/>
        </authorList>
    </citation>
    <scope>NUCLEOTIDE SEQUENCE [LARGE SCALE GENOMIC DNA]</scope>
</reference>
<dbReference type="EMBL" id="AUSU01000279">
    <property type="protein sequence ID" value="EPS73826.1"/>
    <property type="molecule type" value="Genomic_DNA"/>
</dbReference>
<dbReference type="PANTHER" id="PTHR31809:SF0">
    <property type="entry name" value="BUD13 HOMOLOG"/>
    <property type="match status" value="1"/>
</dbReference>
<dbReference type="PANTHER" id="PTHR31809">
    <property type="entry name" value="BUD13 HOMOLOG"/>
    <property type="match status" value="1"/>
</dbReference>
<proteinExistence type="inferred from homology"/>
<keyword evidence="4" id="KW-1185">Reference proteome</keyword>
<dbReference type="GO" id="GO:0003723">
    <property type="term" value="F:RNA binding"/>
    <property type="evidence" value="ECO:0007669"/>
    <property type="project" value="TreeGrafter"/>
</dbReference>
<accession>S8D8S3</accession>
<gene>
    <name evidence="3" type="ORF">M569_00932</name>
</gene>
<feature type="compositionally biased region" description="Acidic residues" evidence="2">
    <location>
        <begin position="59"/>
        <end position="68"/>
    </location>
</feature>
<feature type="compositionally biased region" description="Polar residues" evidence="2">
    <location>
        <begin position="106"/>
        <end position="117"/>
    </location>
</feature>
<feature type="compositionally biased region" description="Basic residues" evidence="2">
    <location>
        <begin position="27"/>
        <end position="37"/>
    </location>
</feature>
<dbReference type="AlphaFoldDB" id="S8D8S3"/>
<feature type="compositionally biased region" description="Basic and acidic residues" evidence="2">
    <location>
        <begin position="13"/>
        <end position="26"/>
    </location>
</feature>
<feature type="compositionally biased region" description="Basic and acidic residues" evidence="2">
    <location>
        <begin position="253"/>
        <end position="264"/>
    </location>
</feature>
<evidence type="ECO:0000313" key="4">
    <source>
        <dbReference type="Proteomes" id="UP000015453"/>
    </source>
</evidence>
<dbReference type="GO" id="GO:0005684">
    <property type="term" value="C:U2-type spliceosomal complex"/>
    <property type="evidence" value="ECO:0007669"/>
    <property type="project" value="TreeGrafter"/>
</dbReference>
<dbReference type="InterPro" id="IPR018609">
    <property type="entry name" value="Bud13"/>
</dbReference>
<feature type="region of interest" description="Disordered" evidence="2">
    <location>
        <begin position="1"/>
        <end position="388"/>
    </location>
</feature>
<feature type="compositionally biased region" description="Basic and acidic residues" evidence="2">
    <location>
        <begin position="234"/>
        <end position="245"/>
    </location>
</feature>
<evidence type="ECO:0000256" key="1">
    <source>
        <dbReference type="ARBA" id="ARBA00011069"/>
    </source>
</evidence>
<evidence type="ECO:0000256" key="2">
    <source>
        <dbReference type="SAM" id="MobiDB-lite"/>
    </source>
</evidence>
<dbReference type="Proteomes" id="UP000015453">
    <property type="component" value="Unassembled WGS sequence"/>
</dbReference>